<dbReference type="SUPFAM" id="SSF69318">
    <property type="entry name" value="Integrin alpha N-terminal domain"/>
    <property type="match status" value="2"/>
</dbReference>
<dbReference type="PROSITE" id="PS50240">
    <property type="entry name" value="TRYPSIN_DOM"/>
    <property type="match status" value="1"/>
</dbReference>
<dbReference type="Gene3D" id="2.40.10.10">
    <property type="entry name" value="Trypsin-like serine proteases"/>
    <property type="match status" value="1"/>
</dbReference>
<dbReference type="RefSeq" id="WP_390318438.1">
    <property type="nucleotide sequence ID" value="NZ_JBHSPB010000013.1"/>
</dbReference>
<feature type="signal peptide" evidence="2">
    <location>
        <begin position="1"/>
        <end position="31"/>
    </location>
</feature>
<dbReference type="InterPro" id="IPR009003">
    <property type="entry name" value="Peptidase_S1_PA"/>
</dbReference>
<evidence type="ECO:0000313" key="5">
    <source>
        <dbReference type="Proteomes" id="UP001596083"/>
    </source>
</evidence>
<keyword evidence="5" id="KW-1185">Reference proteome</keyword>
<reference evidence="5" key="1">
    <citation type="journal article" date="2019" name="Int. J. Syst. Evol. Microbiol.">
        <title>The Global Catalogue of Microorganisms (GCM) 10K type strain sequencing project: providing services to taxonomists for standard genome sequencing and annotation.</title>
        <authorList>
            <consortium name="The Broad Institute Genomics Platform"/>
            <consortium name="The Broad Institute Genome Sequencing Center for Infectious Disease"/>
            <person name="Wu L."/>
            <person name="Ma J."/>
        </authorList>
    </citation>
    <scope>NUCLEOTIDE SEQUENCE [LARGE SCALE GENOMIC DNA]</scope>
    <source>
        <strain evidence="5">CGMCC 4.7304</strain>
    </source>
</reference>
<dbReference type="SMART" id="SM00020">
    <property type="entry name" value="Tryp_SPc"/>
    <property type="match status" value="1"/>
</dbReference>
<dbReference type="InterPro" id="IPR028994">
    <property type="entry name" value="Integrin_alpha_N"/>
</dbReference>
<keyword evidence="1 2" id="KW-0732">Signal</keyword>
<dbReference type="InterPro" id="IPR006311">
    <property type="entry name" value="TAT_signal"/>
</dbReference>
<dbReference type="Pfam" id="PF00089">
    <property type="entry name" value="Trypsin"/>
    <property type="match status" value="1"/>
</dbReference>
<feature type="chain" id="PRO_5046478541" evidence="2">
    <location>
        <begin position="32"/>
        <end position="606"/>
    </location>
</feature>
<dbReference type="SUPFAM" id="SSF50494">
    <property type="entry name" value="Trypsin-like serine proteases"/>
    <property type="match status" value="1"/>
</dbReference>
<dbReference type="PROSITE" id="PS51318">
    <property type="entry name" value="TAT"/>
    <property type="match status" value="1"/>
</dbReference>
<dbReference type="InterPro" id="IPR001254">
    <property type="entry name" value="Trypsin_dom"/>
</dbReference>
<accession>A0ABW0Z202</accession>
<dbReference type="Proteomes" id="UP001596083">
    <property type="component" value="Unassembled WGS sequence"/>
</dbReference>
<evidence type="ECO:0000256" key="1">
    <source>
        <dbReference type="ARBA" id="ARBA00022729"/>
    </source>
</evidence>
<dbReference type="Pfam" id="PF13517">
    <property type="entry name" value="FG-GAP_3"/>
    <property type="match status" value="2"/>
</dbReference>
<protein>
    <submittedName>
        <fullName evidence="4">FG-GAP-like repeat-containing protein</fullName>
    </submittedName>
</protein>
<evidence type="ECO:0000256" key="2">
    <source>
        <dbReference type="SAM" id="SignalP"/>
    </source>
</evidence>
<dbReference type="InterPro" id="IPR043504">
    <property type="entry name" value="Peptidase_S1_PA_chymotrypsin"/>
</dbReference>
<dbReference type="Gene3D" id="2.40.128.340">
    <property type="match status" value="5"/>
</dbReference>
<feature type="domain" description="Peptidase S1" evidence="3">
    <location>
        <begin position="32"/>
        <end position="252"/>
    </location>
</feature>
<organism evidence="4 5">
    <name type="scientific">Streptomyces gamaensis</name>
    <dbReference type="NCBI Taxonomy" id="1763542"/>
    <lineage>
        <taxon>Bacteria</taxon>
        <taxon>Bacillati</taxon>
        <taxon>Actinomycetota</taxon>
        <taxon>Actinomycetes</taxon>
        <taxon>Kitasatosporales</taxon>
        <taxon>Streptomycetaceae</taxon>
        <taxon>Streptomyces</taxon>
    </lineage>
</organism>
<proteinExistence type="predicted"/>
<evidence type="ECO:0000259" key="3">
    <source>
        <dbReference type="PROSITE" id="PS50240"/>
    </source>
</evidence>
<sequence>MLARRSRVALLQGLVASGVAAGLLTATPAQAVVGTATKDASYAFTAKLDIGNGHRSCSAALVDQQWLVTAASCFAENPAQPLNVAAGAPKWKTTATIGRLDLAQETGSKAEVVELVPREDRDLVLARLSQPVTGITPVGIATGKPTPGEELRVTGYGRTKDEWVPDRLHDATFTIGSVDAASLGLTGKSPGAAICQGDAGGPAFRETGGRFELAAVHSLAWHGGCFGEEESRNNAVETRVDDVNYWMRQVISRSAVVKGANKLTVSGDFDGDGRADTAALYGYDDGSVALFTFRSKPDGGFEEPVKSWSTKPGQWTFKNVKQLVAGDFNGDGRADLATMYGYDDGSVALFTFLSEPDGTFRKEPVKSWSTKPGQWTFKSVKQLVVGDFNGDGRADLATMYGYDDNSAALFTFLSEPDGTFRKETKSWTGKPGQWDVNNIQIVAGDFDGNGRADVAALYGYDDARAALFTFLSAPDGTFGKETMSWNAPANSWWGRNMKVVAGDFDGNGRADIGAMYGYGDGSTALFTFRSTADGGFETPVKSWTAKPDEWNPNNAQLLAGDYDGNGRADMAAFYSYGNVGSALFTFASEPGGGFRAPGRSWSVSVG</sequence>
<dbReference type="PANTHER" id="PTHR46580">
    <property type="entry name" value="SENSOR KINASE-RELATED"/>
    <property type="match status" value="1"/>
</dbReference>
<comment type="caution">
    <text evidence="4">The sequence shown here is derived from an EMBL/GenBank/DDBJ whole genome shotgun (WGS) entry which is preliminary data.</text>
</comment>
<name>A0ABW0Z202_9ACTN</name>
<dbReference type="InterPro" id="IPR001314">
    <property type="entry name" value="Peptidase_S1A"/>
</dbReference>
<dbReference type="PRINTS" id="PR00722">
    <property type="entry name" value="CHYMOTRYPSIN"/>
</dbReference>
<evidence type="ECO:0000313" key="4">
    <source>
        <dbReference type="EMBL" id="MFC5722756.1"/>
    </source>
</evidence>
<dbReference type="EMBL" id="JBHSPB010000013">
    <property type="protein sequence ID" value="MFC5722756.1"/>
    <property type="molecule type" value="Genomic_DNA"/>
</dbReference>
<gene>
    <name evidence="4" type="ORF">ACFP1Z_21540</name>
</gene>
<dbReference type="InterPro" id="IPR013517">
    <property type="entry name" value="FG-GAP"/>
</dbReference>